<organism evidence="2 3">
    <name type="scientific">Ancylobacter novellus</name>
    <name type="common">Thiobacillus novellus</name>
    <dbReference type="NCBI Taxonomy" id="921"/>
    <lineage>
        <taxon>Bacteria</taxon>
        <taxon>Pseudomonadati</taxon>
        <taxon>Pseudomonadota</taxon>
        <taxon>Alphaproteobacteria</taxon>
        <taxon>Hyphomicrobiales</taxon>
        <taxon>Xanthobacteraceae</taxon>
        <taxon>Ancylobacter</taxon>
    </lineage>
</organism>
<dbReference type="AlphaFoldDB" id="A0A2W5M2L4"/>
<protein>
    <submittedName>
        <fullName evidence="2">Histidine kinase</fullName>
    </submittedName>
</protein>
<name>A0A2W5M2L4_ANCNO</name>
<evidence type="ECO:0000256" key="1">
    <source>
        <dbReference type="SAM" id="SignalP"/>
    </source>
</evidence>
<dbReference type="Proteomes" id="UP000249577">
    <property type="component" value="Unassembled WGS sequence"/>
</dbReference>
<gene>
    <name evidence="2" type="ORF">DI565_17905</name>
</gene>
<keyword evidence="2" id="KW-0808">Transferase</keyword>
<comment type="caution">
    <text evidence="2">The sequence shown here is derived from an EMBL/GenBank/DDBJ whole genome shotgun (WGS) entry which is preliminary data.</text>
</comment>
<dbReference type="PROSITE" id="PS51257">
    <property type="entry name" value="PROKAR_LIPOPROTEIN"/>
    <property type="match status" value="1"/>
</dbReference>
<evidence type="ECO:0000313" key="3">
    <source>
        <dbReference type="Proteomes" id="UP000249577"/>
    </source>
</evidence>
<sequence>MTGLRTFAASLAFLSACVVAAGSARADDAADCDAGIEMITAEIAGEHPKATADALRTALRVAKREKGEKEYDECLDAVADAKKALRK</sequence>
<dbReference type="EMBL" id="QFPN01000011">
    <property type="protein sequence ID" value="PZQ11613.1"/>
    <property type="molecule type" value="Genomic_DNA"/>
</dbReference>
<evidence type="ECO:0000313" key="2">
    <source>
        <dbReference type="EMBL" id="PZQ11613.1"/>
    </source>
</evidence>
<feature type="chain" id="PRO_5015989414" evidence="1">
    <location>
        <begin position="27"/>
        <end position="87"/>
    </location>
</feature>
<dbReference type="GO" id="GO:0016301">
    <property type="term" value="F:kinase activity"/>
    <property type="evidence" value="ECO:0007669"/>
    <property type="project" value="UniProtKB-KW"/>
</dbReference>
<accession>A0A2W5M2L4</accession>
<keyword evidence="2" id="KW-0418">Kinase</keyword>
<keyword evidence="1" id="KW-0732">Signal</keyword>
<reference evidence="2 3" key="1">
    <citation type="submission" date="2017-08" db="EMBL/GenBank/DDBJ databases">
        <title>Infants hospitalized years apart are colonized by the same room-sourced microbial strains.</title>
        <authorList>
            <person name="Brooks B."/>
            <person name="Olm M.R."/>
            <person name="Firek B.A."/>
            <person name="Baker R."/>
            <person name="Thomas B.C."/>
            <person name="Morowitz M.J."/>
            <person name="Banfield J.F."/>
        </authorList>
    </citation>
    <scope>NUCLEOTIDE SEQUENCE [LARGE SCALE GENOMIC DNA]</scope>
    <source>
        <strain evidence="2">S2_005_003_R2_43</strain>
    </source>
</reference>
<proteinExistence type="predicted"/>
<feature type="signal peptide" evidence="1">
    <location>
        <begin position="1"/>
        <end position="26"/>
    </location>
</feature>